<gene>
    <name evidence="8" type="ORF">SAMN06273572_105165</name>
</gene>
<feature type="signal peptide" evidence="7">
    <location>
        <begin position="1"/>
        <end position="19"/>
    </location>
</feature>
<dbReference type="EMBL" id="OCTN01000005">
    <property type="protein sequence ID" value="SOH94741.1"/>
    <property type="molecule type" value="Genomic_DNA"/>
</dbReference>
<evidence type="ECO:0000256" key="1">
    <source>
        <dbReference type="ARBA" id="ARBA00010296"/>
    </source>
</evidence>
<keyword evidence="9" id="KW-1185">Reference proteome</keyword>
<dbReference type="GO" id="GO:0009636">
    <property type="term" value="P:response to toxic substance"/>
    <property type="evidence" value="ECO:0007669"/>
    <property type="project" value="InterPro"/>
</dbReference>
<evidence type="ECO:0000313" key="9">
    <source>
        <dbReference type="Proteomes" id="UP000220034"/>
    </source>
</evidence>
<dbReference type="AlphaFoldDB" id="A0A2C9CTB5"/>
<dbReference type="RefSeq" id="WP_097930618.1">
    <property type="nucleotide sequence ID" value="NZ_OCTN01000005.1"/>
</dbReference>
<evidence type="ECO:0000256" key="5">
    <source>
        <dbReference type="ARBA" id="ARBA00023139"/>
    </source>
</evidence>
<name>A0A2C9CTB5_9RHOB</name>
<keyword evidence="5" id="KW-0564">Palmitate</keyword>
<dbReference type="Proteomes" id="UP000220034">
    <property type="component" value="Unassembled WGS sequence"/>
</dbReference>
<evidence type="ECO:0000256" key="6">
    <source>
        <dbReference type="ARBA" id="ARBA00023288"/>
    </source>
</evidence>
<dbReference type="PROSITE" id="PS51257">
    <property type="entry name" value="PROKAR_LIPOPROTEIN"/>
    <property type="match status" value="1"/>
</dbReference>
<evidence type="ECO:0000256" key="3">
    <source>
        <dbReference type="ARBA" id="ARBA00022729"/>
    </source>
</evidence>
<evidence type="ECO:0000256" key="4">
    <source>
        <dbReference type="ARBA" id="ARBA00023136"/>
    </source>
</evidence>
<keyword evidence="4" id="KW-0472">Membrane</keyword>
<keyword evidence="6" id="KW-0449">Lipoprotein</keyword>
<evidence type="ECO:0000256" key="2">
    <source>
        <dbReference type="ARBA" id="ARBA00022475"/>
    </source>
</evidence>
<accession>A0A2C9CTB5</accession>
<sequence>MTKIAITVSSLLLAGAVLAGCNTVRGVGADVERGGSAIQDAANDASN</sequence>
<keyword evidence="3 7" id="KW-0732">Signal</keyword>
<proteinExistence type="inferred from homology"/>
<keyword evidence="2" id="KW-1003">Cell membrane</keyword>
<dbReference type="GO" id="GO:0016020">
    <property type="term" value="C:membrane"/>
    <property type="evidence" value="ECO:0007669"/>
    <property type="project" value="InterPro"/>
</dbReference>
<dbReference type="InterPro" id="IPR012556">
    <property type="entry name" value="Entericidin"/>
</dbReference>
<evidence type="ECO:0000313" key="8">
    <source>
        <dbReference type="EMBL" id="SOH94741.1"/>
    </source>
</evidence>
<feature type="chain" id="PRO_5012203397" evidence="7">
    <location>
        <begin position="20"/>
        <end position="47"/>
    </location>
</feature>
<comment type="similarity">
    <text evidence="1">Belongs to the EcnA/EcnB lipoprotein family.</text>
</comment>
<protein>
    <submittedName>
        <fullName evidence="8">Entericidin B</fullName>
    </submittedName>
</protein>
<reference evidence="9" key="1">
    <citation type="submission" date="2017-09" db="EMBL/GenBank/DDBJ databases">
        <authorList>
            <person name="Varghese N."/>
            <person name="Submissions S."/>
        </authorList>
    </citation>
    <scope>NUCLEOTIDE SEQUENCE [LARGE SCALE GENOMIC DNA]</scope>
    <source>
        <strain evidence="9">C7</strain>
    </source>
</reference>
<evidence type="ECO:0000256" key="7">
    <source>
        <dbReference type="SAM" id="SignalP"/>
    </source>
</evidence>
<dbReference type="Pfam" id="PF08085">
    <property type="entry name" value="Entericidin"/>
    <property type="match status" value="1"/>
</dbReference>
<organism evidence="8 9">
    <name type="scientific">Pontivivens marinum</name>
    <dbReference type="NCBI Taxonomy" id="1690039"/>
    <lineage>
        <taxon>Bacteria</taxon>
        <taxon>Pseudomonadati</taxon>
        <taxon>Pseudomonadota</taxon>
        <taxon>Alphaproteobacteria</taxon>
        <taxon>Rhodobacterales</taxon>
        <taxon>Paracoccaceae</taxon>
        <taxon>Pontivivens</taxon>
    </lineage>
</organism>